<dbReference type="InterPro" id="IPR014710">
    <property type="entry name" value="RmlC-like_jellyroll"/>
</dbReference>
<evidence type="ECO:0000313" key="2">
    <source>
        <dbReference type="EMBL" id="SVC39840.1"/>
    </source>
</evidence>
<proteinExistence type="predicted"/>
<reference evidence="2" key="1">
    <citation type="submission" date="2018-05" db="EMBL/GenBank/DDBJ databases">
        <authorList>
            <person name="Lanie J.A."/>
            <person name="Ng W.-L."/>
            <person name="Kazmierczak K.M."/>
            <person name="Andrzejewski T.M."/>
            <person name="Davidsen T.M."/>
            <person name="Wayne K.J."/>
            <person name="Tettelin H."/>
            <person name="Glass J.I."/>
            <person name="Rusch D."/>
            <person name="Podicherti R."/>
            <person name="Tsui H.-C.T."/>
            <person name="Winkler M.E."/>
        </authorList>
    </citation>
    <scope>NUCLEOTIDE SEQUENCE</scope>
</reference>
<gene>
    <name evidence="2" type="ORF">METZ01_LOCUS292694</name>
</gene>
<accession>A0A382LT90</accession>
<evidence type="ECO:0000259" key="1">
    <source>
        <dbReference type="Pfam" id="PF07883"/>
    </source>
</evidence>
<dbReference type="InterPro" id="IPR011051">
    <property type="entry name" value="RmlC_Cupin_sf"/>
</dbReference>
<dbReference type="EMBL" id="UINC01089068">
    <property type="protein sequence ID" value="SVC39840.1"/>
    <property type="molecule type" value="Genomic_DNA"/>
</dbReference>
<dbReference type="PANTHER" id="PTHR40112">
    <property type="entry name" value="H2HPP ISOMERASE"/>
    <property type="match status" value="1"/>
</dbReference>
<dbReference type="CDD" id="cd02238">
    <property type="entry name" value="cupin_KdgF"/>
    <property type="match status" value="1"/>
</dbReference>
<dbReference type="InterPro" id="IPR013096">
    <property type="entry name" value="Cupin_2"/>
</dbReference>
<dbReference type="Gene3D" id="2.60.120.10">
    <property type="entry name" value="Jelly Rolls"/>
    <property type="match status" value="1"/>
</dbReference>
<feature type="domain" description="Cupin type-2" evidence="1">
    <location>
        <begin position="52"/>
        <end position="119"/>
    </location>
</feature>
<protein>
    <recommendedName>
        <fullName evidence="1">Cupin type-2 domain-containing protein</fullName>
    </recommendedName>
</protein>
<dbReference type="SUPFAM" id="SSF51182">
    <property type="entry name" value="RmlC-like cupins"/>
    <property type="match status" value="1"/>
</dbReference>
<organism evidence="2">
    <name type="scientific">marine metagenome</name>
    <dbReference type="NCBI Taxonomy" id="408172"/>
    <lineage>
        <taxon>unclassified sequences</taxon>
        <taxon>metagenomes</taxon>
        <taxon>ecological metagenomes</taxon>
    </lineage>
</organism>
<name>A0A382LT90_9ZZZZ</name>
<feature type="non-terminal residue" evidence="2">
    <location>
        <position position="140"/>
    </location>
</feature>
<dbReference type="PANTHER" id="PTHR40112:SF1">
    <property type="entry name" value="H2HPP ISOMERASE"/>
    <property type="match status" value="1"/>
</dbReference>
<dbReference type="Pfam" id="PF07883">
    <property type="entry name" value="Cupin_2"/>
    <property type="match status" value="1"/>
</dbReference>
<dbReference type="AlphaFoldDB" id="A0A382LT90"/>
<sequence length="140" mass="15724">MMSSGKPRTNEYGAEVFAGRIFSWDDFDRIRFDEDHAEAQLITGQHMHLIRAVYEPGATYPMHSHPHEQFSLMLSGRMRVTVGDDTREIGPGDGWYAGADVPHGGEMIGDETVVFIDVYSPATRWILDIMATGRKLPRAV</sequence>
<dbReference type="InterPro" id="IPR052535">
    <property type="entry name" value="Bacilysin_H2HPP_isomerase"/>
</dbReference>